<feature type="domain" description="AAA+ ATPase" evidence="1">
    <location>
        <begin position="473"/>
        <end position="679"/>
    </location>
</feature>
<dbReference type="Proteomes" id="UP000239861">
    <property type="component" value="Unassembled WGS sequence"/>
</dbReference>
<accession>A0AB36ZXC3</accession>
<dbReference type="InterPro" id="IPR003593">
    <property type="entry name" value="AAA+_ATPase"/>
</dbReference>
<dbReference type="GO" id="GO:0016887">
    <property type="term" value="F:ATP hydrolysis activity"/>
    <property type="evidence" value="ECO:0007669"/>
    <property type="project" value="InterPro"/>
</dbReference>
<dbReference type="AlphaFoldDB" id="A0AB36ZXC3"/>
<dbReference type="PANTHER" id="PTHR37291">
    <property type="entry name" value="5-METHYLCYTOSINE-SPECIFIC RESTRICTION ENZYME B"/>
    <property type="match status" value="1"/>
</dbReference>
<dbReference type="SMART" id="SM00382">
    <property type="entry name" value="AAA"/>
    <property type="match status" value="1"/>
</dbReference>
<dbReference type="SUPFAM" id="SSF52540">
    <property type="entry name" value="P-loop containing nucleoside triphosphate hydrolases"/>
    <property type="match status" value="1"/>
</dbReference>
<dbReference type="RefSeq" id="WP_165786209.1">
    <property type="nucleotide sequence ID" value="NZ_PTIW01000007.1"/>
</dbReference>
<evidence type="ECO:0000259" key="1">
    <source>
        <dbReference type="SMART" id="SM00382"/>
    </source>
</evidence>
<protein>
    <submittedName>
        <fullName evidence="2">Dynein-related subfamily AAA family protein</fullName>
    </submittedName>
</protein>
<dbReference type="InterPro" id="IPR027417">
    <property type="entry name" value="P-loop_NTPase"/>
</dbReference>
<reference evidence="2 3" key="1">
    <citation type="submission" date="2018-02" db="EMBL/GenBank/DDBJ databases">
        <title>Subsurface microbial communities from deep shales in Ohio and West Virginia, USA.</title>
        <authorList>
            <person name="Wrighton K."/>
        </authorList>
    </citation>
    <scope>NUCLEOTIDE SEQUENCE [LARGE SCALE GENOMIC DNA]</scope>
    <source>
        <strain evidence="2 3">MARC-MIP3H16</strain>
    </source>
</reference>
<proteinExistence type="predicted"/>
<sequence length="808" mass="94813">MINQNVYNQIDSFVEQRVGKQKLHEIKFYVDSETAKDKASFIKFLVDNNEIIEKGKDYKTIDLCYGSGNLTTHILGDSSIDFSELVLNDVNIDDRNNGIQIGTKQDDDFLDATKFTTKYDLIVFNPQIGGKETYSKGIVEFEKIEPIIYNNTFEDYLISQGIDISLFDISVDESEKSILVYSDDMTKSQMNEVFKNIKIFNYYDVFYKSKTWNTEGKTTKIVQFRKTLENISHENSIVIFYGEMNYFKYLFADYTNIRFYLQDSGKQLFVLAKGESSKKCYQKKENQFIENKNCEIEKSSDDDEDLDIGELMQELEENKTENNYSGFLQSESLTITSVQNDNEEKFKQWWYANTKALNSYNEPLDQKTKNAYYNGLKRFSNEVSLNIFIENNIEKLSMILKSLEKDGENYEYNKKEGYNPSNGLKQYIKFLSGESNKDEILNNNQEYTNLGKDKLLEFSNESKGKENWEDDFKYKNILFKGVPGTGKSETIKNIIIDKLNMKRLADNVLRINIHSASSNSDLMQGISISTTKDNENVLYREKQGAILNHIFKAIYKPKQPFVLVLEEIQENSLNELIGDLIYLIEDKKRTIVDLDIPNNTKIAYDELFEKLNKKAREDDKSLDYVELPSLVENSQNNTKMIVPDNLFIFCTSNYRDDKKVIEDNLLRRFDVIEIYPKYKDIYKSDDIPKFLEKLNDEILKQFKDETHPDRYLIGHANWLDIKEEENEDNLVLFYKALLKVIIEFKEIREIDFDSEVKPILEKVFKDIILISDRLDQYLKIFYNDDKLELKSYKNIVDILQKKIYKSFL</sequence>
<dbReference type="GO" id="GO:0005524">
    <property type="term" value="F:ATP binding"/>
    <property type="evidence" value="ECO:0007669"/>
    <property type="project" value="InterPro"/>
</dbReference>
<dbReference type="PANTHER" id="PTHR37291:SF1">
    <property type="entry name" value="TYPE IV METHYL-DIRECTED RESTRICTION ENZYME ECOKMCRB SUBUNIT"/>
    <property type="match status" value="1"/>
</dbReference>
<dbReference type="InterPro" id="IPR052934">
    <property type="entry name" value="Methyl-DNA_Rec/Restrict_Enz"/>
</dbReference>
<dbReference type="Pfam" id="PF07728">
    <property type="entry name" value="AAA_5"/>
    <property type="match status" value="1"/>
</dbReference>
<dbReference type="InterPro" id="IPR011704">
    <property type="entry name" value="ATPase_dyneun-rel_AAA"/>
</dbReference>
<dbReference type="Gene3D" id="3.40.50.300">
    <property type="entry name" value="P-loop containing nucleotide triphosphate hydrolases"/>
    <property type="match status" value="1"/>
</dbReference>
<evidence type="ECO:0000313" key="2">
    <source>
        <dbReference type="EMBL" id="PPK61823.1"/>
    </source>
</evidence>
<organism evidence="2 3">
    <name type="scientific">Malaciobacter marinus</name>
    <dbReference type="NCBI Taxonomy" id="505249"/>
    <lineage>
        <taxon>Bacteria</taxon>
        <taxon>Pseudomonadati</taxon>
        <taxon>Campylobacterota</taxon>
        <taxon>Epsilonproteobacteria</taxon>
        <taxon>Campylobacterales</taxon>
        <taxon>Arcobacteraceae</taxon>
        <taxon>Malaciobacter</taxon>
    </lineage>
</organism>
<evidence type="ECO:0000313" key="3">
    <source>
        <dbReference type="Proteomes" id="UP000239861"/>
    </source>
</evidence>
<name>A0AB36ZXC3_9BACT</name>
<comment type="caution">
    <text evidence="2">The sequence shown here is derived from an EMBL/GenBank/DDBJ whole genome shotgun (WGS) entry which is preliminary data.</text>
</comment>
<gene>
    <name evidence="2" type="ORF">B0F89_10759</name>
</gene>
<dbReference type="EMBL" id="PTIW01000007">
    <property type="protein sequence ID" value="PPK61823.1"/>
    <property type="molecule type" value="Genomic_DNA"/>
</dbReference>